<sequence>MPDLAKLFRHLGADLLGQALGRFQLGKLILQRLVALAQGIVFRIGDRGRILLVIAPVMLRDLGAECFVLDPGFIGRQMIDGSLRGGVAWGHDRIGFEGA</sequence>
<keyword evidence="2" id="KW-1185">Reference proteome</keyword>
<name>A0A7W4VJ13_9HYPH</name>
<evidence type="ECO:0000313" key="2">
    <source>
        <dbReference type="Proteomes" id="UP000532010"/>
    </source>
</evidence>
<dbReference type="AlphaFoldDB" id="A0A7W4VJ13"/>
<protein>
    <submittedName>
        <fullName evidence="1">Uncharacterized protein</fullName>
    </submittedName>
</protein>
<accession>A0A7W4VJ13</accession>
<proteinExistence type="predicted"/>
<organism evidence="1 2">
    <name type="scientific">Microvirga lupini</name>
    <dbReference type="NCBI Taxonomy" id="420324"/>
    <lineage>
        <taxon>Bacteria</taxon>
        <taxon>Pseudomonadati</taxon>
        <taxon>Pseudomonadota</taxon>
        <taxon>Alphaproteobacteria</taxon>
        <taxon>Hyphomicrobiales</taxon>
        <taxon>Methylobacteriaceae</taxon>
        <taxon>Microvirga</taxon>
    </lineage>
</organism>
<evidence type="ECO:0000313" key="1">
    <source>
        <dbReference type="EMBL" id="MBB3018057.1"/>
    </source>
</evidence>
<gene>
    <name evidence="1" type="ORF">FHR70_001097</name>
</gene>
<reference evidence="1 2" key="1">
    <citation type="submission" date="2020-08" db="EMBL/GenBank/DDBJ databases">
        <title>The Agave Microbiome: Exploring the role of microbial communities in plant adaptations to desert environments.</title>
        <authorList>
            <person name="Partida-Martinez L.P."/>
        </authorList>
    </citation>
    <scope>NUCLEOTIDE SEQUENCE [LARGE SCALE GENOMIC DNA]</scope>
    <source>
        <strain evidence="1 2">AT3.9</strain>
    </source>
</reference>
<dbReference type="EMBL" id="JACHWB010000001">
    <property type="protein sequence ID" value="MBB3018057.1"/>
    <property type="molecule type" value="Genomic_DNA"/>
</dbReference>
<dbReference type="Proteomes" id="UP000532010">
    <property type="component" value="Unassembled WGS sequence"/>
</dbReference>
<comment type="caution">
    <text evidence="1">The sequence shown here is derived from an EMBL/GenBank/DDBJ whole genome shotgun (WGS) entry which is preliminary data.</text>
</comment>